<evidence type="ECO:0008006" key="4">
    <source>
        <dbReference type="Google" id="ProtNLM"/>
    </source>
</evidence>
<feature type="chain" id="PRO_5045320503" description="Secreted protein" evidence="1">
    <location>
        <begin position="30"/>
        <end position="198"/>
    </location>
</feature>
<organism evidence="2 3">
    <name type="scientific">Oceanobacillus caeni</name>
    <dbReference type="NCBI Taxonomy" id="405946"/>
    <lineage>
        <taxon>Bacteria</taxon>
        <taxon>Bacillati</taxon>
        <taxon>Bacillota</taxon>
        <taxon>Bacilli</taxon>
        <taxon>Bacillales</taxon>
        <taxon>Bacillaceae</taxon>
        <taxon>Oceanobacillus</taxon>
    </lineage>
</organism>
<dbReference type="Proteomes" id="UP000037854">
    <property type="component" value="Unassembled WGS sequence"/>
</dbReference>
<evidence type="ECO:0000313" key="3">
    <source>
        <dbReference type="Proteomes" id="UP000037854"/>
    </source>
</evidence>
<gene>
    <name evidence="2" type="ORF">AFL42_17525</name>
</gene>
<reference evidence="2 3" key="1">
    <citation type="submission" date="2015-07" db="EMBL/GenBank/DDBJ databases">
        <title>High-quality draft genome sequence of Oceanobacillus caeni HM6, a bacillus isolated from a human feces.</title>
        <authorList>
            <person name="Kumar J."/>
            <person name="Verma M.K."/>
            <person name="Pandey R."/>
            <person name="Bhambi M."/>
            <person name="Chauhan N."/>
        </authorList>
    </citation>
    <scope>NUCLEOTIDE SEQUENCE [LARGE SCALE GENOMIC DNA]</scope>
    <source>
        <strain evidence="2 3">HM6</strain>
    </source>
</reference>
<evidence type="ECO:0000313" key="2">
    <source>
        <dbReference type="EMBL" id="KPH68659.1"/>
    </source>
</evidence>
<name>A0ABR5MF10_9BACI</name>
<comment type="caution">
    <text evidence="2">The sequence shown here is derived from an EMBL/GenBank/DDBJ whole genome shotgun (WGS) entry which is preliminary data.</text>
</comment>
<proteinExistence type="predicted"/>
<sequence>MLVLKSFSKFLSIILAFSLIFSTFGPAYADASTAEPLEDEEFEQLEELLFAIENIPDEVIDSGDDLIIMNWIKDNVENAALKSNFEIAINKYQNKEEITTYGAVGCAGALLAALGSNLFAPLKITKIKSAIKAAGGATKFVKKAKSLYDSYRKAGYKKTLAFNKAIDGAAGKASTEVKDAIKDFFGITGLLAACGLDT</sequence>
<keyword evidence="3" id="KW-1185">Reference proteome</keyword>
<accession>A0ABR5MF10</accession>
<evidence type="ECO:0000256" key="1">
    <source>
        <dbReference type="SAM" id="SignalP"/>
    </source>
</evidence>
<feature type="signal peptide" evidence="1">
    <location>
        <begin position="1"/>
        <end position="29"/>
    </location>
</feature>
<protein>
    <recommendedName>
        <fullName evidence="4">Secreted protein</fullName>
    </recommendedName>
</protein>
<dbReference type="EMBL" id="LGTK01000137">
    <property type="protein sequence ID" value="KPH68659.1"/>
    <property type="molecule type" value="Genomic_DNA"/>
</dbReference>
<keyword evidence="1" id="KW-0732">Signal</keyword>